<sequence length="373" mass="42038">MPSDPAPKKLDDHARELAKQRVLRVFREGGDWKLAAIHNDLLYATARRAVVESGTDPKQRGGVRSSSVKMTVELMAKLEEYLDEDCRATLTDMCDRLLSDTGVSVSKSSVHRALQGMLYSTKKLRIEKATMNNSINKQKRKEFVEKLDCHISRGDMIVYQDETNFNLYLSRSEGWSRIGERAVMQLPPSQGKNLHIQGGVSAFTGLVLLRTHEGSIAKLENARFIADLFVAAQRTLEYQELAPSNKVVIVTDNAPAHSQVEDLARQFLTEDGIMNGNRLVLLRLGPYSPMLNPIEGCWNVLKSKMRRFMATKKQELLVRGEYDTYTAHRLAIMKEAVAQAVPAITRRLIWRLERHAAKACTLAERGEDMKLGT</sequence>
<dbReference type="NCBIfam" id="NF033545">
    <property type="entry name" value="transpos_IS630"/>
    <property type="match status" value="1"/>
</dbReference>
<evidence type="ECO:0000313" key="2">
    <source>
        <dbReference type="EMBL" id="KAE9060949.1"/>
    </source>
</evidence>
<dbReference type="AlphaFoldDB" id="A0A6A3PQM6"/>
<dbReference type="InterPro" id="IPR009057">
    <property type="entry name" value="Homeodomain-like_sf"/>
</dbReference>
<protein>
    <recommendedName>
        <fullName evidence="1">Tc1-like transposase DDE domain-containing protein</fullName>
    </recommendedName>
</protein>
<dbReference type="PANTHER" id="PTHR46564">
    <property type="entry name" value="TRANSPOSASE"/>
    <property type="match status" value="1"/>
</dbReference>
<organism evidence="2 3">
    <name type="scientific">Phytophthora fragariae</name>
    <dbReference type="NCBI Taxonomy" id="53985"/>
    <lineage>
        <taxon>Eukaryota</taxon>
        <taxon>Sar</taxon>
        <taxon>Stramenopiles</taxon>
        <taxon>Oomycota</taxon>
        <taxon>Peronosporomycetes</taxon>
        <taxon>Peronosporales</taxon>
        <taxon>Peronosporaceae</taxon>
        <taxon>Phytophthora</taxon>
    </lineage>
</organism>
<dbReference type="InterPro" id="IPR047655">
    <property type="entry name" value="Transpos_IS630-like"/>
</dbReference>
<dbReference type="PANTHER" id="PTHR46564:SF1">
    <property type="entry name" value="TRANSPOSASE"/>
    <property type="match status" value="1"/>
</dbReference>
<dbReference type="InterPro" id="IPR038717">
    <property type="entry name" value="Tc1-like_DDE_dom"/>
</dbReference>
<dbReference type="InterPro" id="IPR036397">
    <property type="entry name" value="RNaseH_sf"/>
</dbReference>
<gene>
    <name evidence="2" type="ORF">PF007_g30430</name>
</gene>
<name>A0A6A3PQM6_9STRA</name>
<reference evidence="2 3" key="1">
    <citation type="submission" date="2018-08" db="EMBL/GenBank/DDBJ databases">
        <title>Genomic investigation of the strawberry pathogen Phytophthora fragariae indicates pathogenicity is determined by transcriptional variation in three key races.</title>
        <authorList>
            <person name="Adams T.M."/>
            <person name="Armitage A.D."/>
            <person name="Sobczyk M.K."/>
            <person name="Bates H.J."/>
            <person name="Dunwell J.M."/>
            <person name="Nellist C.F."/>
            <person name="Harrison R.J."/>
        </authorList>
    </citation>
    <scope>NUCLEOTIDE SEQUENCE [LARGE SCALE GENOMIC DNA]</scope>
    <source>
        <strain evidence="2 3">NOV-71</strain>
    </source>
</reference>
<comment type="caution">
    <text evidence="2">The sequence shown here is derived from an EMBL/GenBank/DDBJ whole genome shotgun (WGS) entry which is preliminary data.</text>
</comment>
<dbReference type="GO" id="GO:0003676">
    <property type="term" value="F:nucleic acid binding"/>
    <property type="evidence" value="ECO:0007669"/>
    <property type="project" value="InterPro"/>
</dbReference>
<dbReference type="EMBL" id="QXFZ01005429">
    <property type="protein sequence ID" value="KAE9060949.1"/>
    <property type="molecule type" value="Genomic_DNA"/>
</dbReference>
<dbReference type="Proteomes" id="UP000441208">
    <property type="component" value="Unassembled WGS sequence"/>
</dbReference>
<evidence type="ECO:0000259" key="1">
    <source>
        <dbReference type="Pfam" id="PF13358"/>
    </source>
</evidence>
<feature type="domain" description="Tc1-like transposase DDE" evidence="1">
    <location>
        <begin position="157"/>
        <end position="313"/>
    </location>
</feature>
<accession>A0A6A3PQM6</accession>
<proteinExistence type="predicted"/>
<dbReference type="Gene3D" id="3.30.420.10">
    <property type="entry name" value="Ribonuclease H-like superfamily/Ribonuclease H"/>
    <property type="match status" value="1"/>
</dbReference>
<evidence type="ECO:0000313" key="3">
    <source>
        <dbReference type="Proteomes" id="UP000441208"/>
    </source>
</evidence>
<dbReference type="Pfam" id="PF13358">
    <property type="entry name" value="DDE_3"/>
    <property type="match status" value="1"/>
</dbReference>
<dbReference type="SUPFAM" id="SSF46689">
    <property type="entry name" value="Homeodomain-like"/>
    <property type="match status" value="1"/>
</dbReference>